<keyword evidence="2" id="KW-1185">Reference proteome</keyword>
<dbReference type="EnsemblPlants" id="Solyc04g076307.1.1">
    <property type="protein sequence ID" value="Solyc04g076307.1.1"/>
    <property type="gene ID" value="Solyc04g076307.1"/>
</dbReference>
<evidence type="ECO:0000313" key="1">
    <source>
        <dbReference type="EnsemblPlants" id="Solyc04g076307.1.1"/>
    </source>
</evidence>
<organism evidence="1">
    <name type="scientific">Solanum lycopersicum</name>
    <name type="common">Tomato</name>
    <name type="synonym">Lycopersicon esculentum</name>
    <dbReference type="NCBI Taxonomy" id="4081"/>
    <lineage>
        <taxon>Eukaryota</taxon>
        <taxon>Viridiplantae</taxon>
        <taxon>Streptophyta</taxon>
        <taxon>Embryophyta</taxon>
        <taxon>Tracheophyta</taxon>
        <taxon>Spermatophyta</taxon>
        <taxon>Magnoliopsida</taxon>
        <taxon>eudicotyledons</taxon>
        <taxon>Gunneridae</taxon>
        <taxon>Pentapetalae</taxon>
        <taxon>asterids</taxon>
        <taxon>lamiids</taxon>
        <taxon>Solanales</taxon>
        <taxon>Solanaceae</taxon>
        <taxon>Solanoideae</taxon>
        <taxon>Solaneae</taxon>
        <taxon>Solanum</taxon>
        <taxon>Solanum subgen. Lycopersicon</taxon>
    </lineage>
</organism>
<protein>
    <submittedName>
        <fullName evidence="1">Uncharacterized protein</fullName>
    </submittedName>
</protein>
<dbReference type="Gramene" id="Solyc04g076307.1.1">
    <property type="protein sequence ID" value="Solyc04g076307.1.1"/>
    <property type="gene ID" value="Solyc04g076307.1"/>
</dbReference>
<dbReference type="AlphaFoldDB" id="A0A3Q7G7W8"/>
<dbReference type="InParanoid" id="A0A3Q7G7W8"/>
<reference evidence="1" key="1">
    <citation type="journal article" date="2012" name="Nature">
        <title>The tomato genome sequence provides insights into fleshy fruit evolution.</title>
        <authorList>
            <consortium name="Tomato Genome Consortium"/>
        </authorList>
    </citation>
    <scope>NUCLEOTIDE SEQUENCE [LARGE SCALE GENOMIC DNA]</scope>
    <source>
        <strain evidence="1">cv. Heinz 1706</strain>
    </source>
</reference>
<reference evidence="1" key="2">
    <citation type="submission" date="2019-01" db="UniProtKB">
        <authorList>
            <consortium name="EnsemblPlants"/>
        </authorList>
    </citation>
    <scope>IDENTIFICATION</scope>
    <source>
        <strain evidence="1">cv. Heinz 1706</strain>
    </source>
</reference>
<sequence length="69" mass="7621">MNGASHPSVFSVLPSIFLRHSIDKRRSTTIFSSEVASLISSIVLVRNYLDSRINGSEDIKVLTICNLTL</sequence>
<name>A0A3Q7G7W8_SOLLC</name>
<accession>A0A3Q7G7W8</accession>
<evidence type="ECO:0000313" key="2">
    <source>
        <dbReference type="Proteomes" id="UP000004994"/>
    </source>
</evidence>
<proteinExistence type="predicted"/>
<dbReference type="Proteomes" id="UP000004994">
    <property type="component" value="Chromosome 4"/>
</dbReference>